<dbReference type="PANTHER" id="PTHR40275:SF1">
    <property type="entry name" value="SSL7038 PROTEIN"/>
    <property type="match status" value="1"/>
</dbReference>
<dbReference type="InterPro" id="IPR010982">
    <property type="entry name" value="Lambda_DNA-bd_dom_sf"/>
</dbReference>
<dbReference type="InterPro" id="IPR001387">
    <property type="entry name" value="Cro/C1-type_HTH"/>
</dbReference>
<name>A0ABS0BNY9_9PSED</name>
<evidence type="ECO:0000259" key="1">
    <source>
        <dbReference type="PROSITE" id="PS50943"/>
    </source>
</evidence>
<dbReference type="SUPFAM" id="SSF47413">
    <property type="entry name" value="lambda repressor-like DNA-binding domains"/>
    <property type="match status" value="1"/>
</dbReference>
<comment type="caution">
    <text evidence="2">The sequence shown here is derived from an EMBL/GenBank/DDBJ whole genome shotgun (WGS) entry which is preliminary data.</text>
</comment>
<dbReference type="Gene3D" id="1.10.260.40">
    <property type="entry name" value="lambda repressor-like DNA-binding domains"/>
    <property type="match status" value="1"/>
</dbReference>
<dbReference type="Proteomes" id="UP000722111">
    <property type="component" value="Unassembled WGS sequence"/>
</dbReference>
<reference evidence="2 3" key="1">
    <citation type="submission" date="2020-08" db="EMBL/GenBank/DDBJ databases">
        <title>Description of novel Pseudomonas species.</title>
        <authorList>
            <person name="Duman M."/>
            <person name="Mulet M."/>
            <person name="Altun S."/>
            <person name="Saticioglu I.B."/>
            <person name="Lalucat J."/>
            <person name="Garcia-Valdes E."/>
        </authorList>
    </citation>
    <scope>NUCLEOTIDE SEQUENCE [LARGE SCALE GENOMIC DNA]</scope>
    <source>
        <strain evidence="2 3">P155</strain>
    </source>
</reference>
<dbReference type="PANTHER" id="PTHR40275">
    <property type="entry name" value="SSL7038 PROTEIN"/>
    <property type="match status" value="1"/>
</dbReference>
<protein>
    <submittedName>
        <fullName evidence="2">Addiction module antidote protein</fullName>
    </submittedName>
</protein>
<sequence length="95" mass="10401">MTEKFTRWDSVEYLKTEEDMANYLDACMEEAGDDPAFIAKALGTIARARGMTQVARDAGLSRESLYRALSGEGNPEFGTILKVVKALGLKLHAST</sequence>
<evidence type="ECO:0000313" key="3">
    <source>
        <dbReference type="Proteomes" id="UP000722111"/>
    </source>
</evidence>
<evidence type="ECO:0000313" key="2">
    <source>
        <dbReference type="EMBL" id="MBF6036059.1"/>
    </source>
</evidence>
<keyword evidence="3" id="KW-1185">Reference proteome</keyword>
<gene>
    <name evidence="2" type="ORF">H8F23_22645</name>
</gene>
<accession>A0ABS0BNY9</accession>
<proteinExistence type="predicted"/>
<dbReference type="EMBL" id="JACOPX010000016">
    <property type="protein sequence ID" value="MBF6036059.1"/>
    <property type="molecule type" value="Genomic_DNA"/>
</dbReference>
<organism evidence="2 3">
    <name type="scientific">Pseudomonas neuropathica</name>
    <dbReference type="NCBI Taxonomy" id="2730425"/>
    <lineage>
        <taxon>Bacteria</taxon>
        <taxon>Pseudomonadati</taxon>
        <taxon>Pseudomonadota</taxon>
        <taxon>Gammaproteobacteria</taxon>
        <taxon>Pseudomonadales</taxon>
        <taxon>Pseudomonadaceae</taxon>
        <taxon>Pseudomonas</taxon>
    </lineage>
</organism>
<dbReference type="RefSeq" id="WP_194935828.1">
    <property type="nucleotide sequence ID" value="NZ_JACOPX010000016.1"/>
</dbReference>
<dbReference type="InterPro" id="IPR014057">
    <property type="entry name" value="HI1420"/>
</dbReference>
<feature type="domain" description="HTH cro/C1-type" evidence="1">
    <location>
        <begin position="51"/>
        <end position="94"/>
    </location>
</feature>
<dbReference type="Pfam" id="PF21716">
    <property type="entry name" value="dnstrm_HI1420"/>
    <property type="match status" value="1"/>
</dbReference>
<dbReference type="SMART" id="SM00530">
    <property type="entry name" value="HTH_XRE"/>
    <property type="match status" value="1"/>
</dbReference>
<dbReference type="NCBIfam" id="TIGR02684">
    <property type="entry name" value="dnstrm_HI1420"/>
    <property type="match status" value="1"/>
</dbReference>
<dbReference type="CDD" id="cd00093">
    <property type="entry name" value="HTH_XRE"/>
    <property type="match status" value="1"/>
</dbReference>
<dbReference type="PROSITE" id="PS50943">
    <property type="entry name" value="HTH_CROC1"/>
    <property type="match status" value="1"/>
</dbReference>